<feature type="non-terminal residue" evidence="2">
    <location>
        <position position="69"/>
    </location>
</feature>
<accession>A0AA38GV21</accession>
<sequence length="69" mass="7365">MAAGRKEKWRRERGGGRAETGQTLKNTAPTTVLGPPKETSNPATQTARATHEHAGGGEPDARSRGRTKQ</sequence>
<evidence type="ECO:0000313" key="3">
    <source>
        <dbReference type="Proteomes" id="UP000824469"/>
    </source>
</evidence>
<dbReference type="EMBL" id="JAHRHJ020000001">
    <property type="protein sequence ID" value="KAH9328720.1"/>
    <property type="molecule type" value="Genomic_DNA"/>
</dbReference>
<name>A0AA38GV21_TAXCH</name>
<comment type="caution">
    <text evidence="2">The sequence shown here is derived from an EMBL/GenBank/DDBJ whole genome shotgun (WGS) entry which is preliminary data.</text>
</comment>
<dbReference type="AlphaFoldDB" id="A0AA38GV21"/>
<feature type="compositionally biased region" description="Basic and acidic residues" evidence="1">
    <location>
        <begin position="49"/>
        <end position="63"/>
    </location>
</feature>
<feature type="compositionally biased region" description="Basic and acidic residues" evidence="1">
    <location>
        <begin position="1"/>
        <end position="16"/>
    </location>
</feature>
<gene>
    <name evidence="2" type="ORF">KI387_000828</name>
</gene>
<evidence type="ECO:0000313" key="2">
    <source>
        <dbReference type="EMBL" id="KAH9328720.1"/>
    </source>
</evidence>
<protein>
    <submittedName>
        <fullName evidence="2">Uncharacterized protein</fullName>
    </submittedName>
</protein>
<feature type="region of interest" description="Disordered" evidence="1">
    <location>
        <begin position="1"/>
        <end position="69"/>
    </location>
</feature>
<reference evidence="2 3" key="1">
    <citation type="journal article" date="2021" name="Nat. Plants">
        <title>The Taxus genome provides insights into paclitaxel biosynthesis.</title>
        <authorList>
            <person name="Xiong X."/>
            <person name="Gou J."/>
            <person name="Liao Q."/>
            <person name="Li Y."/>
            <person name="Zhou Q."/>
            <person name="Bi G."/>
            <person name="Li C."/>
            <person name="Du R."/>
            <person name="Wang X."/>
            <person name="Sun T."/>
            <person name="Guo L."/>
            <person name="Liang H."/>
            <person name="Lu P."/>
            <person name="Wu Y."/>
            <person name="Zhang Z."/>
            <person name="Ro D.K."/>
            <person name="Shang Y."/>
            <person name="Huang S."/>
            <person name="Yan J."/>
        </authorList>
    </citation>
    <scope>NUCLEOTIDE SEQUENCE [LARGE SCALE GENOMIC DNA]</scope>
    <source>
        <strain evidence="2">Ta-2019</strain>
    </source>
</reference>
<proteinExistence type="predicted"/>
<dbReference type="Proteomes" id="UP000824469">
    <property type="component" value="Unassembled WGS sequence"/>
</dbReference>
<feature type="compositionally biased region" description="Polar residues" evidence="1">
    <location>
        <begin position="38"/>
        <end position="48"/>
    </location>
</feature>
<evidence type="ECO:0000256" key="1">
    <source>
        <dbReference type="SAM" id="MobiDB-lite"/>
    </source>
</evidence>
<keyword evidence="3" id="KW-1185">Reference proteome</keyword>
<organism evidence="2 3">
    <name type="scientific">Taxus chinensis</name>
    <name type="common">Chinese yew</name>
    <name type="synonym">Taxus wallichiana var. chinensis</name>
    <dbReference type="NCBI Taxonomy" id="29808"/>
    <lineage>
        <taxon>Eukaryota</taxon>
        <taxon>Viridiplantae</taxon>
        <taxon>Streptophyta</taxon>
        <taxon>Embryophyta</taxon>
        <taxon>Tracheophyta</taxon>
        <taxon>Spermatophyta</taxon>
        <taxon>Pinopsida</taxon>
        <taxon>Pinidae</taxon>
        <taxon>Conifers II</taxon>
        <taxon>Cupressales</taxon>
        <taxon>Taxaceae</taxon>
        <taxon>Taxus</taxon>
    </lineage>
</organism>